<proteinExistence type="predicted"/>
<dbReference type="EMBL" id="SPVG01000202">
    <property type="protein sequence ID" value="TFW17558.1"/>
    <property type="molecule type" value="Genomic_DNA"/>
</dbReference>
<accession>A0A4Y9SBG3</accession>
<dbReference type="OrthoDB" id="826539at2"/>
<dbReference type="Pfam" id="PF13031">
    <property type="entry name" value="DUF3892"/>
    <property type="match status" value="1"/>
</dbReference>
<dbReference type="RefSeq" id="WP_135203371.1">
    <property type="nucleotide sequence ID" value="NZ_SPVG01000202.1"/>
</dbReference>
<organism evidence="1 2">
    <name type="scientific">Duganella callida</name>
    <dbReference type="NCBI Taxonomy" id="2561932"/>
    <lineage>
        <taxon>Bacteria</taxon>
        <taxon>Pseudomonadati</taxon>
        <taxon>Pseudomonadota</taxon>
        <taxon>Betaproteobacteria</taxon>
        <taxon>Burkholderiales</taxon>
        <taxon>Oxalobacteraceae</taxon>
        <taxon>Telluria group</taxon>
        <taxon>Duganella</taxon>
    </lineage>
</organism>
<dbReference type="AlphaFoldDB" id="A0A4Y9SBG3"/>
<comment type="caution">
    <text evidence="1">The sequence shown here is derived from an EMBL/GenBank/DDBJ whole genome shotgun (WGS) entry which is preliminary data.</text>
</comment>
<dbReference type="Proteomes" id="UP000297729">
    <property type="component" value="Unassembled WGS sequence"/>
</dbReference>
<reference evidence="1 2" key="1">
    <citation type="submission" date="2019-03" db="EMBL/GenBank/DDBJ databases">
        <title>Draft Genome Sequence of Duganella callidus sp. nov., a Novel Duganella Species Isolated from Cultivated Soil.</title>
        <authorList>
            <person name="Raths R."/>
            <person name="Peta V."/>
            <person name="Bucking H."/>
        </authorList>
    </citation>
    <scope>NUCLEOTIDE SEQUENCE [LARGE SCALE GENOMIC DNA]</scope>
    <source>
        <strain evidence="1 2">DN04</strain>
    </source>
</reference>
<keyword evidence="2" id="KW-1185">Reference proteome</keyword>
<protein>
    <submittedName>
        <fullName evidence="1">DUF3892 domain-containing protein</fullName>
    </submittedName>
</protein>
<evidence type="ECO:0000313" key="1">
    <source>
        <dbReference type="EMBL" id="TFW17558.1"/>
    </source>
</evidence>
<evidence type="ECO:0000313" key="2">
    <source>
        <dbReference type="Proteomes" id="UP000297729"/>
    </source>
</evidence>
<dbReference type="InterPro" id="IPR024997">
    <property type="entry name" value="DUF3892"/>
</dbReference>
<sequence length="92" mass="10344">MAHCQITCVNMSHLGRRHEHITHVGNPRDWSRKLTVAEVVAMIRNGTNSFFVVDHNGHHADVHVVNANPPYIRTAKDGYYTDNLLALTSCPI</sequence>
<gene>
    <name evidence="1" type="ORF">E4L98_20350</name>
</gene>
<name>A0A4Y9SBG3_9BURK</name>